<organism evidence="2 3">
    <name type="scientific">Comamonas faecalis</name>
    <dbReference type="NCBI Taxonomy" id="1387849"/>
    <lineage>
        <taxon>Bacteria</taxon>
        <taxon>Pseudomonadati</taxon>
        <taxon>Pseudomonadota</taxon>
        <taxon>Betaproteobacteria</taxon>
        <taxon>Burkholderiales</taxon>
        <taxon>Comamonadaceae</taxon>
        <taxon>Comamonas</taxon>
    </lineage>
</organism>
<gene>
    <name evidence="2" type="ORF">GCM10022279_19520</name>
</gene>
<accession>A0ABP7RDK1</accession>
<keyword evidence="3" id="KW-1185">Reference proteome</keyword>
<dbReference type="EMBL" id="BAABBP010000015">
    <property type="protein sequence ID" value="GAA3995954.1"/>
    <property type="molecule type" value="Genomic_DNA"/>
</dbReference>
<evidence type="ECO:0000313" key="3">
    <source>
        <dbReference type="Proteomes" id="UP001501627"/>
    </source>
</evidence>
<name>A0ABP7RDK1_9BURK</name>
<evidence type="ECO:0000256" key="1">
    <source>
        <dbReference type="SAM" id="MobiDB-lite"/>
    </source>
</evidence>
<sequence length="51" mass="5282">MLFAALTVGGALAQFPPDPHVQSRSQVSASRTQSQAHVVPGGGVQVVNRRA</sequence>
<proteinExistence type="predicted"/>
<reference evidence="3" key="1">
    <citation type="journal article" date="2019" name="Int. J. Syst. Evol. Microbiol.">
        <title>The Global Catalogue of Microorganisms (GCM) 10K type strain sequencing project: providing services to taxonomists for standard genome sequencing and annotation.</title>
        <authorList>
            <consortium name="The Broad Institute Genomics Platform"/>
            <consortium name="The Broad Institute Genome Sequencing Center for Infectious Disease"/>
            <person name="Wu L."/>
            <person name="Ma J."/>
        </authorList>
    </citation>
    <scope>NUCLEOTIDE SEQUENCE [LARGE SCALE GENOMIC DNA]</scope>
    <source>
        <strain evidence="3">JCM 17561</strain>
    </source>
</reference>
<comment type="caution">
    <text evidence="2">The sequence shown here is derived from an EMBL/GenBank/DDBJ whole genome shotgun (WGS) entry which is preliminary data.</text>
</comment>
<dbReference type="Proteomes" id="UP001501627">
    <property type="component" value="Unassembled WGS sequence"/>
</dbReference>
<feature type="region of interest" description="Disordered" evidence="1">
    <location>
        <begin position="14"/>
        <end position="51"/>
    </location>
</feature>
<protein>
    <submittedName>
        <fullName evidence="2">Uncharacterized protein</fullName>
    </submittedName>
</protein>
<feature type="compositionally biased region" description="Polar residues" evidence="1">
    <location>
        <begin position="22"/>
        <end position="36"/>
    </location>
</feature>
<evidence type="ECO:0000313" key="2">
    <source>
        <dbReference type="EMBL" id="GAA3995954.1"/>
    </source>
</evidence>